<keyword evidence="3" id="KW-1185">Reference proteome</keyword>
<keyword evidence="1" id="KW-0472">Membrane</keyword>
<sequence>MKPELMLSIVAITIHLIGWGSLALGALRPVPAIREIADSLLLVSLFGQGIVILVASFFHLGCALTSGLALTLLLLLSIPSLAPEPAPEFGTR</sequence>
<evidence type="ECO:0000256" key="1">
    <source>
        <dbReference type="SAM" id="Phobius"/>
    </source>
</evidence>
<organism evidence="2 3">
    <name type="scientific">Kolteria novifilia</name>
    <dbReference type="NCBI Taxonomy" id="2527975"/>
    <lineage>
        <taxon>Bacteria</taxon>
        <taxon>Pseudomonadati</taxon>
        <taxon>Planctomycetota</taxon>
        <taxon>Planctomycetia</taxon>
        <taxon>Kolteriales</taxon>
        <taxon>Kolteriaceae</taxon>
        <taxon>Kolteria</taxon>
    </lineage>
</organism>
<name>A0A518AWU1_9BACT</name>
<dbReference type="AlphaFoldDB" id="A0A518AWU1"/>
<evidence type="ECO:0000313" key="3">
    <source>
        <dbReference type="Proteomes" id="UP000317093"/>
    </source>
</evidence>
<keyword evidence="1" id="KW-1133">Transmembrane helix</keyword>
<protein>
    <submittedName>
        <fullName evidence="2">Uncharacterized protein</fullName>
    </submittedName>
</protein>
<feature type="transmembrane region" description="Helical" evidence="1">
    <location>
        <begin position="6"/>
        <end position="27"/>
    </location>
</feature>
<reference evidence="2 3" key="1">
    <citation type="submission" date="2019-02" db="EMBL/GenBank/DDBJ databases">
        <title>Deep-cultivation of Planctomycetes and their phenomic and genomic characterization uncovers novel biology.</title>
        <authorList>
            <person name="Wiegand S."/>
            <person name="Jogler M."/>
            <person name="Boedeker C."/>
            <person name="Pinto D."/>
            <person name="Vollmers J."/>
            <person name="Rivas-Marin E."/>
            <person name="Kohn T."/>
            <person name="Peeters S.H."/>
            <person name="Heuer A."/>
            <person name="Rast P."/>
            <person name="Oberbeckmann S."/>
            <person name="Bunk B."/>
            <person name="Jeske O."/>
            <person name="Meyerdierks A."/>
            <person name="Storesund J.E."/>
            <person name="Kallscheuer N."/>
            <person name="Luecker S."/>
            <person name="Lage O.M."/>
            <person name="Pohl T."/>
            <person name="Merkel B.J."/>
            <person name="Hornburger P."/>
            <person name="Mueller R.-W."/>
            <person name="Bruemmer F."/>
            <person name="Labrenz M."/>
            <person name="Spormann A.M."/>
            <person name="Op den Camp H."/>
            <person name="Overmann J."/>
            <person name="Amann R."/>
            <person name="Jetten M.S.M."/>
            <person name="Mascher T."/>
            <person name="Medema M.H."/>
            <person name="Devos D.P."/>
            <person name="Kaster A.-K."/>
            <person name="Ovreas L."/>
            <person name="Rohde M."/>
            <person name="Galperin M.Y."/>
            <person name="Jogler C."/>
        </authorList>
    </citation>
    <scope>NUCLEOTIDE SEQUENCE [LARGE SCALE GENOMIC DNA]</scope>
    <source>
        <strain evidence="2 3">Pan216</strain>
    </source>
</reference>
<feature type="transmembrane region" description="Helical" evidence="1">
    <location>
        <begin position="39"/>
        <end position="58"/>
    </location>
</feature>
<proteinExistence type="predicted"/>
<accession>A0A518AWU1</accession>
<keyword evidence="1" id="KW-0812">Transmembrane</keyword>
<dbReference type="Proteomes" id="UP000317093">
    <property type="component" value="Chromosome"/>
</dbReference>
<dbReference type="RefSeq" id="WP_145253201.1">
    <property type="nucleotide sequence ID" value="NZ_CP036279.1"/>
</dbReference>
<gene>
    <name evidence="2" type="ORF">Pan216_00210</name>
</gene>
<evidence type="ECO:0000313" key="2">
    <source>
        <dbReference type="EMBL" id="QDU59194.1"/>
    </source>
</evidence>
<dbReference type="KEGG" id="knv:Pan216_00210"/>
<dbReference type="EMBL" id="CP036279">
    <property type="protein sequence ID" value="QDU59194.1"/>
    <property type="molecule type" value="Genomic_DNA"/>
</dbReference>